<feature type="region of interest" description="Disordered" evidence="1">
    <location>
        <begin position="227"/>
        <end position="318"/>
    </location>
</feature>
<organism evidence="2 3">
    <name type="scientific">Teratosphaeria nubilosa</name>
    <dbReference type="NCBI Taxonomy" id="161662"/>
    <lineage>
        <taxon>Eukaryota</taxon>
        <taxon>Fungi</taxon>
        <taxon>Dikarya</taxon>
        <taxon>Ascomycota</taxon>
        <taxon>Pezizomycotina</taxon>
        <taxon>Dothideomycetes</taxon>
        <taxon>Dothideomycetidae</taxon>
        <taxon>Mycosphaerellales</taxon>
        <taxon>Teratosphaeriaceae</taxon>
        <taxon>Teratosphaeria</taxon>
    </lineage>
</organism>
<reference evidence="2" key="1">
    <citation type="journal article" date="2020" name="Stud. Mycol.">
        <title>101 Dothideomycetes genomes: a test case for predicting lifestyles and emergence of pathogens.</title>
        <authorList>
            <person name="Haridas S."/>
            <person name="Albert R."/>
            <person name="Binder M."/>
            <person name="Bloem J."/>
            <person name="Labutti K."/>
            <person name="Salamov A."/>
            <person name="Andreopoulos B."/>
            <person name="Baker S."/>
            <person name="Barry K."/>
            <person name="Bills G."/>
            <person name="Bluhm B."/>
            <person name="Cannon C."/>
            <person name="Castanera R."/>
            <person name="Culley D."/>
            <person name="Daum C."/>
            <person name="Ezra D."/>
            <person name="Gonzalez J."/>
            <person name="Henrissat B."/>
            <person name="Kuo A."/>
            <person name="Liang C."/>
            <person name="Lipzen A."/>
            <person name="Lutzoni F."/>
            <person name="Magnuson J."/>
            <person name="Mondo S."/>
            <person name="Nolan M."/>
            <person name="Ohm R."/>
            <person name="Pangilinan J."/>
            <person name="Park H.-J."/>
            <person name="Ramirez L."/>
            <person name="Alfaro M."/>
            <person name="Sun H."/>
            <person name="Tritt A."/>
            <person name="Yoshinaga Y."/>
            <person name="Zwiers L.-H."/>
            <person name="Turgeon B."/>
            <person name="Goodwin S."/>
            <person name="Spatafora J."/>
            <person name="Crous P."/>
            <person name="Grigoriev I."/>
        </authorList>
    </citation>
    <scope>NUCLEOTIDE SEQUENCE</scope>
    <source>
        <strain evidence="2">CBS 116005</strain>
    </source>
</reference>
<feature type="compositionally biased region" description="Polar residues" evidence="1">
    <location>
        <begin position="284"/>
        <end position="317"/>
    </location>
</feature>
<name>A0A6G1LFC6_9PEZI</name>
<keyword evidence="3" id="KW-1185">Reference proteome</keyword>
<evidence type="ECO:0000313" key="2">
    <source>
        <dbReference type="EMBL" id="KAF2771128.1"/>
    </source>
</evidence>
<accession>A0A6G1LFC6</accession>
<dbReference type="Proteomes" id="UP000799436">
    <property type="component" value="Unassembled WGS sequence"/>
</dbReference>
<feature type="region of interest" description="Disordered" evidence="1">
    <location>
        <begin position="142"/>
        <end position="211"/>
    </location>
</feature>
<feature type="region of interest" description="Disordered" evidence="1">
    <location>
        <begin position="68"/>
        <end position="92"/>
    </location>
</feature>
<feature type="compositionally biased region" description="Basic and acidic residues" evidence="1">
    <location>
        <begin position="162"/>
        <end position="173"/>
    </location>
</feature>
<feature type="compositionally biased region" description="Acidic residues" evidence="1">
    <location>
        <begin position="240"/>
        <end position="253"/>
    </location>
</feature>
<feature type="compositionally biased region" description="Low complexity" evidence="1">
    <location>
        <begin position="180"/>
        <end position="189"/>
    </location>
</feature>
<protein>
    <submittedName>
        <fullName evidence="2">Uncharacterized protein</fullName>
    </submittedName>
</protein>
<sequence>MTDPVLGRPRESRKLAEEFREEIEERTRLGETCAQIADAFKARGVQISDKTISKRRLQWGLRQRAVRSLAGQPLKTPRKNSRPHADERGRETRKVLIEELTLEGKNAEEIAEVMIAQGYTLKKGKSSICRLQTRWGLIPYDPARARGRYPYNGKPAPKPRKQKDPNAPKEPRRSSKKANKSATNAATASQPVVHYPGDCSFGPPKRNENHEPLLDRTHLQHSLNLGLGQQDSTDHLDLTVDPDLDNSSVDDDGFVSAQYDFNEPPNQQYGEADHPTGPQDARQYEQTQMQAPSRATATSSRGQSRNATMRSNAQPRSLDTVDVMSAEILVDLASSILSAANTLKDLVLAIQMQQPAPGSFGALPPTAEDLANARQRLKEAASLVVDLAKDNGRTD</sequence>
<dbReference type="AlphaFoldDB" id="A0A6G1LFC6"/>
<gene>
    <name evidence="2" type="ORF">EJ03DRAFT_325924</name>
</gene>
<dbReference type="OrthoDB" id="3635128at2759"/>
<evidence type="ECO:0000313" key="3">
    <source>
        <dbReference type="Proteomes" id="UP000799436"/>
    </source>
</evidence>
<dbReference type="EMBL" id="ML995821">
    <property type="protein sequence ID" value="KAF2771128.1"/>
    <property type="molecule type" value="Genomic_DNA"/>
</dbReference>
<feature type="compositionally biased region" description="Basic and acidic residues" evidence="1">
    <location>
        <begin position="83"/>
        <end position="92"/>
    </location>
</feature>
<proteinExistence type="predicted"/>
<evidence type="ECO:0000256" key="1">
    <source>
        <dbReference type="SAM" id="MobiDB-lite"/>
    </source>
</evidence>